<comment type="caution">
    <text evidence="1">The sequence shown here is derived from an EMBL/GenBank/DDBJ whole genome shotgun (WGS) entry which is preliminary data.</text>
</comment>
<accession>A0ABV0UY71</accession>
<evidence type="ECO:0000313" key="1">
    <source>
        <dbReference type="EMBL" id="MEQ2249659.1"/>
    </source>
</evidence>
<name>A0ABV0UY71_9TELE</name>
<sequence>MWVKSALKTMTRIQNKSIILIVIDHFSKVCHQTKVFILSLERLLNLSRCQILVLLMYSSTNKWTVRTNESGIGKHSLVCVLLPPSHLEPASHLGGVLTQHTDFCCIWSISIRSIP</sequence>
<organism evidence="1 2">
    <name type="scientific">Ilyodon furcidens</name>
    <name type="common">goldbreast splitfin</name>
    <dbReference type="NCBI Taxonomy" id="33524"/>
    <lineage>
        <taxon>Eukaryota</taxon>
        <taxon>Metazoa</taxon>
        <taxon>Chordata</taxon>
        <taxon>Craniata</taxon>
        <taxon>Vertebrata</taxon>
        <taxon>Euteleostomi</taxon>
        <taxon>Actinopterygii</taxon>
        <taxon>Neopterygii</taxon>
        <taxon>Teleostei</taxon>
        <taxon>Neoteleostei</taxon>
        <taxon>Acanthomorphata</taxon>
        <taxon>Ovalentaria</taxon>
        <taxon>Atherinomorphae</taxon>
        <taxon>Cyprinodontiformes</taxon>
        <taxon>Goodeidae</taxon>
        <taxon>Ilyodon</taxon>
    </lineage>
</organism>
<protein>
    <submittedName>
        <fullName evidence="1">Uncharacterized protein</fullName>
    </submittedName>
</protein>
<dbReference type="EMBL" id="JAHRIQ010086019">
    <property type="protein sequence ID" value="MEQ2249659.1"/>
    <property type="molecule type" value="Genomic_DNA"/>
</dbReference>
<dbReference type="Proteomes" id="UP001482620">
    <property type="component" value="Unassembled WGS sequence"/>
</dbReference>
<evidence type="ECO:0000313" key="2">
    <source>
        <dbReference type="Proteomes" id="UP001482620"/>
    </source>
</evidence>
<gene>
    <name evidence="1" type="ORF">ILYODFUR_031563</name>
</gene>
<reference evidence="1 2" key="1">
    <citation type="submission" date="2021-06" db="EMBL/GenBank/DDBJ databases">
        <authorList>
            <person name="Palmer J.M."/>
        </authorList>
    </citation>
    <scope>NUCLEOTIDE SEQUENCE [LARGE SCALE GENOMIC DNA]</scope>
    <source>
        <strain evidence="2">if_2019</strain>
        <tissue evidence="1">Muscle</tissue>
    </source>
</reference>
<keyword evidence="2" id="KW-1185">Reference proteome</keyword>
<proteinExistence type="predicted"/>